<dbReference type="InterPro" id="IPR013656">
    <property type="entry name" value="PAS_4"/>
</dbReference>
<dbReference type="InterPro" id="IPR004089">
    <property type="entry name" value="MCPsignal_dom"/>
</dbReference>
<dbReference type="Pfam" id="PF08448">
    <property type="entry name" value="PAS_4"/>
    <property type="match status" value="2"/>
</dbReference>
<dbReference type="PANTHER" id="PTHR24422">
    <property type="entry name" value="CHEMOTAXIS PROTEIN METHYLTRANSFERASE"/>
    <property type="match status" value="1"/>
</dbReference>
<dbReference type="GO" id="GO:0006935">
    <property type="term" value="P:chemotaxis"/>
    <property type="evidence" value="ECO:0007669"/>
    <property type="project" value="InterPro"/>
</dbReference>
<protein>
    <submittedName>
        <fullName evidence="5">PAS domain-containing methyl-accepting chemotaxis protein</fullName>
    </submittedName>
    <submittedName>
        <fullName evidence="4">PAS domain-containing protein</fullName>
    </submittedName>
</protein>
<evidence type="ECO:0000256" key="1">
    <source>
        <dbReference type="PROSITE-ProRule" id="PRU00284"/>
    </source>
</evidence>
<keyword evidence="7" id="KW-1185">Reference proteome</keyword>
<dbReference type="SUPFAM" id="SSF55785">
    <property type="entry name" value="PYP-like sensor domain (PAS domain)"/>
    <property type="match status" value="2"/>
</dbReference>
<dbReference type="InterPro" id="IPR035965">
    <property type="entry name" value="PAS-like_dom_sf"/>
</dbReference>
<evidence type="ECO:0000259" key="3">
    <source>
        <dbReference type="PROSITE" id="PS50113"/>
    </source>
</evidence>
<gene>
    <name evidence="4" type="ORF">HKX05_02090</name>
    <name evidence="5" type="ORF">HLV41_00755</name>
</gene>
<evidence type="ECO:0000313" key="7">
    <source>
        <dbReference type="Proteomes" id="UP000557656"/>
    </source>
</evidence>
<sequence>MASIDPVLPPDQIWQRNDPVFGAMTQSHLMAVFDVDGHFSWANGHFLQAFEYRDADLTGQSYRLLCPADMVGSQDCYQFWQSLRQGQFQKAEWRLAARNGRTVWIEGSFSPILDERGQVAQILMTGTDVTERCRRDGEAHGKLAAIDRSQAVVEFDLQGHVLAANDIFLSLMGHNRQATIGGHHSRFCSSDYVRSPAYARLWSDLAAGRFIAGRFQRQRADGSPVWLQATYTPILDVDGAPYKVVKFARDITDQVQLETEAAERLDQAERFRLIAEQRQSDMEAMLRDMERIVDSITVIAGQTNMLALNASIEAARAGPAGRGFGIVAAEVKKLAEDTRSATQSVREMLRR</sequence>
<dbReference type="Proteomes" id="UP000557656">
    <property type="component" value="Unassembled WGS sequence"/>
</dbReference>
<dbReference type="GO" id="GO:0007165">
    <property type="term" value="P:signal transduction"/>
    <property type="evidence" value="ECO:0007669"/>
    <property type="project" value="UniProtKB-KW"/>
</dbReference>
<dbReference type="GO" id="GO:0016020">
    <property type="term" value="C:membrane"/>
    <property type="evidence" value="ECO:0007669"/>
    <property type="project" value="InterPro"/>
</dbReference>
<dbReference type="EMBL" id="JABYQV010000001">
    <property type="protein sequence ID" value="NVP29564.1"/>
    <property type="molecule type" value="Genomic_DNA"/>
</dbReference>
<dbReference type="SMART" id="SM00086">
    <property type="entry name" value="PAC"/>
    <property type="match status" value="2"/>
</dbReference>
<name>A0A7Y7UP70_9SPHN</name>
<dbReference type="NCBIfam" id="TIGR00229">
    <property type="entry name" value="sensory_box"/>
    <property type="match status" value="2"/>
</dbReference>
<dbReference type="InterPro" id="IPR001610">
    <property type="entry name" value="PAC"/>
</dbReference>
<reference evidence="6 7" key="1">
    <citation type="submission" date="2020-05" db="EMBL/GenBank/DDBJ databases">
        <title>Draft Genome Sequences of Sphingomonas sp. Isolated from the International Space Station.</title>
        <authorList>
            <person name="Bijlani S."/>
            <person name="Singh N.K."/>
            <person name="Mason C.E."/>
            <person name="Wang C.C."/>
            <person name="Venkateswaran K."/>
        </authorList>
    </citation>
    <scope>NUCLEOTIDE SEQUENCE [LARGE SCALE GENOMIC DNA]</scope>
    <source>
        <strain evidence="4 7">IIF7SW-B5</strain>
        <strain evidence="5">ISS-IIF7SWP</strain>
    </source>
</reference>
<feature type="domain" description="Methyl-accepting transducer" evidence="2">
    <location>
        <begin position="281"/>
        <end position="351"/>
    </location>
</feature>
<dbReference type="PROSITE" id="PS50113">
    <property type="entry name" value="PAC"/>
    <property type="match status" value="2"/>
</dbReference>
<dbReference type="InterPro" id="IPR000700">
    <property type="entry name" value="PAS-assoc_C"/>
</dbReference>
<proteinExistence type="predicted"/>
<organism evidence="5 6">
    <name type="scientific">Sphingomonas sanguinis</name>
    <dbReference type="NCBI Taxonomy" id="33051"/>
    <lineage>
        <taxon>Bacteria</taxon>
        <taxon>Pseudomonadati</taxon>
        <taxon>Pseudomonadota</taxon>
        <taxon>Alphaproteobacteria</taxon>
        <taxon>Sphingomonadales</taxon>
        <taxon>Sphingomonadaceae</taxon>
        <taxon>Sphingomonas</taxon>
    </lineage>
</organism>
<dbReference type="Gene3D" id="6.10.250.3200">
    <property type="match status" value="1"/>
</dbReference>
<dbReference type="Gene3D" id="3.30.450.20">
    <property type="entry name" value="PAS domain"/>
    <property type="match status" value="2"/>
</dbReference>
<dbReference type="GO" id="GO:0004888">
    <property type="term" value="F:transmembrane signaling receptor activity"/>
    <property type="evidence" value="ECO:0007669"/>
    <property type="project" value="InterPro"/>
</dbReference>
<evidence type="ECO:0000313" key="4">
    <source>
        <dbReference type="EMBL" id="NNG52140.1"/>
    </source>
</evidence>
<dbReference type="Proteomes" id="UP000531581">
    <property type="component" value="Unassembled WGS sequence"/>
</dbReference>
<dbReference type="InterPro" id="IPR000014">
    <property type="entry name" value="PAS"/>
</dbReference>
<dbReference type="PRINTS" id="PR00260">
    <property type="entry name" value="CHEMTRNSDUCR"/>
</dbReference>
<dbReference type="PANTHER" id="PTHR24422:SF10">
    <property type="entry name" value="CHEMOTAXIS PROTEIN METHYLTRANSFERASE 2"/>
    <property type="match status" value="1"/>
</dbReference>
<dbReference type="RefSeq" id="WP_061780717.1">
    <property type="nucleotide sequence ID" value="NZ_JABEOV010000005.1"/>
</dbReference>
<dbReference type="Pfam" id="PF00015">
    <property type="entry name" value="MCPsignal"/>
    <property type="match status" value="1"/>
</dbReference>
<dbReference type="AlphaFoldDB" id="A0A7Y7UP70"/>
<evidence type="ECO:0000313" key="6">
    <source>
        <dbReference type="Proteomes" id="UP000531581"/>
    </source>
</evidence>
<accession>A0A7Y7UP70</accession>
<evidence type="ECO:0000313" key="5">
    <source>
        <dbReference type="EMBL" id="NVP29564.1"/>
    </source>
</evidence>
<feature type="domain" description="PAC" evidence="3">
    <location>
        <begin position="89"/>
        <end position="141"/>
    </location>
</feature>
<dbReference type="InterPro" id="IPR004090">
    <property type="entry name" value="Chemotax_Me-accpt_rcpt"/>
</dbReference>
<dbReference type="PROSITE" id="PS50111">
    <property type="entry name" value="CHEMOTAXIS_TRANSDUC_2"/>
    <property type="match status" value="1"/>
</dbReference>
<feature type="domain" description="PAC" evidence="3">
    <location>
        <begin position="209"/>
        <end position="263"/>
    </location>
</feature>
<dbReference type="SUPFAM" id="SSF58104">
    <property type="entry name" value="Methyl-accepting chemotaxis protein (MCP) signaling domain"/>
    <property type="match status" value="1"/>
</dbReference>
<dbReference type="InterPro" id="IPR050903">
    <property type="entry name" value="Bact_Chemotaxis_MeTrfase"/>
</dbReference>
<dbReference type="CDD" id="cd00130">
    <property type="entry name" value="PAS"/>
    <property type="match status" value="2"/>
</dbReference>
<dbReference type="EMBL" id="JABEOV010000005">
    <property type="protein sequence ID" value="NNG52140.1"/>
    <property type="molecule type" value="Genomic_DNA"/>
</dbReference>
<keyword evidence="1" id="KW-0807">Transducer</keyword>
<comment type="caution">
    <text evidence="5">The sequence shown here is derived from an EMBL/GenBank/DDBJ whole genome shotgun (WGS) entry which is preliminary data.</text>
</comment>
<evidence type="ECO:0000259" key="2">
    <source>
        <dbReference type="PROSITE" id="PS50111"/>
    </source>
</evidence>